<feature type="transmembrane region" description="Helical" evidence="2">
    <location>
        <begin position="139"/>
        <end position="167"/>
    </location>
</feature>
<comment type="caution">
    <text evidence="3">The sequence shown here is derived from an EMBL/GenBank/DDBJ whole genome shotgun (WGS) entry which is preliminary data.</text>
</comment>
<evidence type="ECO:0000313" key="3">
    <source>
        <dbReference type="EMBL" id="KAG8084125.1"/>
    </source>
</evidence>
<dbReference type="EMBL" id="JAAALK010000082">
    <property type="protein sequence ID" value="KAG8084125.1"/>
    <property type="molecule type" value="Genomic_DNA"/>
</dbReference>
<dbReference type="Proteomes" id="UP000729402">
    <property type="component" value="Unassembled WGS sequence"/>
</dbReference>
<gene>
    <name evidence="3" type="ORF">GUJ93_ZPchr0010g8188</name>
</gene>
<sequence>MCSSPRDLPSLSASRSRDLTGFPFPSRWGGNDNGGGDECRIPDGGYFGASPPATRAPAPAPPHVVGVVGGLLVPSYTGDGGFTAASPAVVREVLRAPFPFWPTRAIVCRPFHPGYNQLLASLQDKFFSRFTIREYISQYMICAASVATSFPAAMLTVLFLALLFYVLTMAEGSGLFKIQPRKWKRNIWKPCCYSEASRFCKFGKVYRVMDSVTPIKRLMYMILLLQCSFNGDFFLNQHLRDVAHNVRLMSS</sequence>
<feature type="region of interest" description="Disordered" evidence="1">
    <location>
        <begin position="22"/>
        <end position="44"/>
    </location>
</feature>
<organism evidence="3 4">
    <name type="scientific">Zizania palustris</name>
    <name type="common">Northern wild rice</name>
    <dbReference type="NCBI Taxonomy" id="103762"/>
    <lineage>
        <taxon>Eukaryota</taxon>
        <taxon>Viridiplantae</taxon>
        <taxon>Streptophyta</taxon>
        <taxon>Embryophyta</taxon>
        <taxon>Tracheophyta</taxon>
        <taxon>Spermatophyta</taxon>
        <taxon>Magnoliopsida</taxon>
        <taxon>Liliopsida</taxon>
        <taxon>Poales</taxon>
        <taxon>Poaceae</taxon>
        <taxon>BOP clade</taxon>
        <taxon>Oryzoideae</taxon>
        <taxon>Oryzeae</taxon>
        <taxon>Zizaniinae</taxon>
        <taxon>Zizania</taxon>
    </lineage>
</organism>
<reference evidence="3" key="1">
    <citation type="journal article" date="2021" name="bioRxiv">
        <title>Whole Genome Assembly and Annotation of Northern Wild Rice, Zizania palustris L., Supports a Whole Genome Duplication in the Zizania Genus.</title>
        <authorList>
            <person name="Haas M."/>
            <person name="Kono T."/>
            <person name="Macchietto M."/>
            <person name="Millas R."/>
            <person name="McGilp L."/>
            <person name="Shao M."/>
            <person name="Duquette J."/>
            <person name="Hirsch C.N."/>
            <person name="Kimball J."/>
        </authorList>
    </citation>
    <scope>NUCLEOTIDE SEQUENCE</scope>
    <source>
        <tissue evidence="3">Fresh leaf tissue</tissue>
    </source>
</reference>
<name>A0A8J5SZD4_ZIZPA</name>
<keyword evidence="4" id="KW-1185">Reference proteome</keyword>
<dbReference type="AlphaFoldDB" id="A0A8J5SZD4"/>
<evidence type="ECO:0000313" key="4">
    <source>
        <dbReference type="Proteomes" id="UP000729402"/>
    </source>
</evidence>
<evidence type="ECO:0008006" key="5">
    <source>
        <dbReference type="Google" id="ProtNLM"/>
    </source>
</evidence>
<reference evidence="3" key="2">
    <citation type="submission" date="2021-02" db="EMBL/GenBank/DDBJ databases">
        <authorList>
            <person name="Kimball J.A."/>
            <person name="Haas M.W."/>
            <person name="Macchietto M."/>
            <person name="Kono T."/>
            <person name="Duquette J."/>
            <person name="Shao M."/>
        </authorList>
    </citation>
    <scope>NUCLEOTIDE SEQUENCE</scope>
    <source>
        <tissue evidence="3">Fresh leaf tissue</tissue>
    </source>
</reference>
<evidence type="ECO:0000256" key="2">
    <source>
        <dbReference type="SAM" id="Phobius"/>
    </source>
</evidence>
<keyword evidence="2" id="KW-0472">Membrane</keyword>
<keyword evidence="2" id="KW-1133">Transmembrane helix</keyword>
<evidence type="ECO:0000256" key="1">
    <source>
        <dbReference type="SAM" id="MobiDB-lite"/>
    </source>
</evidence>
<protein>
    <recommendedName>
        <fullName evidence="5">PRA1 family protein</fullName>
    </recommendedName>
</protein>
<proteinExistence type="predicted"/>
<accession>A0A8J5SZD4</accession>
<keyword evidence="2" id="KW-0812">Transmembrane</keyword>